<proteinExistence type="predicted"/>
<keyword evidence="2" id="KW-1185">Reference proteome</keyword>
<dbReference type="Gramene" id="novel_model_6952_5bd9a17a">
    <property type="protein sequence ID" value="cds.novel_model_6952_5bd9a17a"/>
    <property type="gene ID" value="novel_gene_3664_5bd9a17a"/>
</dbReference>
<dbReference type="EnsemblPlants" id="novel_model_6952_5bd9a17a">
    <property type="protein sequence ID" value="cds.novel_model_6952_5bd9a17a"/>
    <property type="gene ID" value="novel_gene_3664_5bd9a17a"/>
</dbReference>
<evidence type="ECO:0000313" key="2">
    <source>
        <dbReference type="Proteomes" id="UP000596661"/>
    </source>
</evidence>
<accession>A0A803RA76</accession>
<reference evidence="1" key="1">
    <citation type="submission" date="2021-03" db="UniProtKB">
        <authorList>
            <consortium name="EnsemblPlants"/>
        </authorList>
    </citation>
    <scope>IDENTIFICATION</scope>
</reference>
<sequence length="75" mass="8114">MPMGSLSALLHGNSGAGRTPLNWETRSGIALELLTALNTCTRRVLFHHMATLSLQISFLQDHMKLVSQTSACSSC</sequence>
<evidence type="ECO:0000313" key="1">
    <source>
        <dbReference type="EnsemblPlants" id="cds.novel_model_6952_5bd9a17a"/>
    </source>
</evidence>
<name>A0A803RA76_CANSA</name>
<protein>
    <submittedName>
        <fullName evidence="1">Uncharacterized protein</fullName>
    </submittedName>
</protein>
<dbReference type="Proteomes" id="UP000596661">
    <property type="component" value="Unassembled WGS sequence"/>
</dbReference>
<organism evidence="1 2">
    <name type="scientific">Cannabis sativa</name>
    <name type="common">Hemp</name>
    <name type="synonym">Marijuana</name>
    <dbReference type="NCBI Taxonomy" id="3483"/>
    <lineage>
        <taxon>Eukaryota</taxon>
        <taxon>Viridiplantae</taxon>
        <taxon>Streptophyta</taxon>
        <taxon>Embryophyta</taxon>
        <taxon>Tracheophyta</taxon>
        <taxon>Spermatophyta</taxon>
        <taxon>Magnoliopsida</taxon>
        <taxon>eudicotyledons</taxon>
        <taxon>Gunneridae</taxon>
        <taxon>Pentapetalae</taxon>
        <taxon>rosids</taxon>
        <taxon>fabids</taxon>
        <taxon>Rosales</taxon>
        <taxon>Cannabaceae</taxon>
        <taxon>Cannabis</taxon>
    </lineage>
</organism>
<dbReference type="AlphaFoldDB" id="A0A803RA76"/>